<organism evidence="2 3">
    <name type="scientific">Luteimicrobium subarcticum</name>
    <dbReference type="NCBI Taxonomy" id="620910"/>
    <lineage>
        <taxon>Bacteria</taxon>
        <taxon>Bacillati</taxon>
        <taxon>Actinomycetota</taxon>
        <taxon>Actinomycetes</taxon>
        <taxon>Micrococcales</taxon>
        <taxon>Luteimicrobium</taxon>
    </lineage>
</organism>
<reference evidence="2 3" key="1">
    <citation type="submission" date="2017-11" db="EMBL/GenBank/DDBJ databases">
        <title>Genomic Encyclopedia of Archaeal and Bacterial Type Strains, Phase II (KMG-II): From Individual Species to Whole Genera.</title>
        <authorList>
            <person name="Goeker M."/>
        </authorList>
    </citation>
    <scope>NUCLEOTIDE SEQUENCE [LARGE SCALE GENOMIC DNA]</scope>
    <source>
        <strain evidence="2 3">DSM 22413</strain>
    </source>
</reference>
<dbReference type="SUPFAM" id="SSF47090">
    <property type="entry name" value="PGBD-like"/>
    <property type="match status" value="1"/>
</dbReference>
<gene>
    <name evidence="2" type="ORF">CLV34_2808</name>
</gene>
<dbReference type="AlphaFoldDB" id="A0A2M8W3X5"/>
<protein>
    <submittedName>
        <fullName evidence="2">Putative peptidoglycan binding protein</fullName>
    </submittedName>
</protein>
<dbReference type="InterPro" id="IPR002477">
    <property type="entry name" value="Peptidoglycan-bd-like"/>
</dbReference>
<dbReference type="Gene3D" id="1.10.101.10">
    <property type="entry name" value="PGBD-like superfamily/PGBD"/>
    <property type="match status" value="1"/>
</dbReference>
<dbReference type="InterPro" id="IPR036365">
    <property type="entry name" value="PGBD-like_sf"/>
</dbReference>
<evidence type="ECO:0000259" key="1">
    <source>
        <dbReference type="Pfam" id="PF01471"/>
    </source>
</evidence>
<feature type="domain" description="Peptidoglycan binding-like" evidence="1">
    <location>
        <begin position="89"/>
        <end position="144"/>
    </location>
</feature>
<dbReference type="EMBL" id="PGTZ01000011">
    <property type="protein sequence ID" value="PJI85625.1"/>
    <property type="molecule type" value="Genomic_DNA"/>
</dbReference>
<evidence type="ECO:0000313" key="2">
    <source>
        <dbReference type="EMBL" id="PJI85625.1"/>
    </source>
</evidence>
<sequence>MICDIQLVTGDELEQRGTRMKHSVRRLVTVLATTAALAAPGVAAATSASAATYTCNDSYGGAVGQAIKPAYHSGSSYITSCYMAPGADNDGVYALQLALVLCYDRDIATDGSYGPATKAALKYAQGKEHVTADGFYGPATASVLHFATHDGVRRVVC</sequence>
<keyword evidence="3" id="KW-1185">Reference proteome</keyword>
<proteinExistence type="predicted"/>
<accession>A0A2M8W3X5</accession>
<evidence type="ECO:0000313" key="3">
    <source>
        <dbReference type="Proteomes" id="UP000231586"/>
    </source>
</evidence>
<dbReference type="Proteomes" id="UP000231586">
    <property type="component" value="Unassembled WGS sequence"/>
</dbReference>
<comment type="caution">
    <text evidence="2">The sequence shown here is derived from an EMBL/GenBank/DDBJ whole genome shotgun (WGS) entry which is preliminary data.</text>
</comment>
<dbReference type="Pfam" id="PF01471">
    <property type="entry name" value="PG_binding_1"/>
    <property type="match status" value="1"/>
</dbReference>
<name>A0A2M8W3X5_9MICO</name>
<dbReference type="InterPro" id="IPR036366">
    <property type="entry name" value="PGBDSf"/>
</dbReference>